<evidence type="ECO:0000313" key="3">
    <source>
        <dbReference type="Proteomes" id="UP001240236"/>
    </source>
</evidence>
<gene>
    <name evidence="2" type="ORF">J2S42_003486</name>
</gene>
<dbReference type="InterPro" id="IPR001638">
    <property type="entry name" value="Solute-binding_3/MltF_N"/>
</dbReference>
<accession>A0AAE3W0S6</accession>
<sequence>MRGLTGVAAAVLLLVTSCGWPRDAAGTLDDVRDGVLHAGVTENPPWTVLPDDGEPAGAEPELVRRLAKRLGARVEWHPGTESTLMPELKERELDLVIGGLDATAPWTADASLTRPYLSTAEGDRVWAVPPGENGWQVEVEEFLLTLPDEELARLLEAS</sequence>
<dbReference type="Gene3D" id="3.40.190.10">
    <property type="entry name" value="Periplasmic binding protein-like II"/>
    <property type="match status" value="1"/>
</dbReference>
<proteinExistence type="predicted"/>
<keyword evidence="3" id="KW-1185">Reference proteome</keyword>
<dbReference type="Pfam" id="PF00497">
    <property type="entry name" value="SBP_bac_3"/>
    <property type="match status" value="1"/>
</dbReference>
<comment type="caution">
    <text evidence="2">The sequence shown here is derived from an EMBL/GenBank/DDBJ whole genome shotgun (WGS) entry which is preliminary data.</text>
</comment>
<dbReference type="Proteomes" id="UP001240236">
    <property type="component" value="Unassembled WGS sequence"/>
</dbReference>
<evidence type="ECO:0000313" key="2">
    <source>
        <dbReference type="EMBL" id="MDQ0366817.1"/>
    </source>
</evidence>
<dbReference type="AlphaFoldDB" id="A0AAE3W0S6"/>
<feature type="domain" description="Solute-binding protein family 3/N-terminal" evidence="1">
    <location>
        <begin position="38"/>
        <end position="119"/>
    </location>
</feature>
<dbReference type="RefSeq" id="WP_307240424.1">
    <property type="nucleotide sequence ID" value="NZ_JAUSUZ010000001.1"/>
</dbReference>
<reference evidence="2 3" key="1">
    <citation type="submission" date="2023-07" db="EMBL/GenBank/DDBJ databases">
        <title>Sequencing the genomes of 1000 actinobacteria strains.</title>
        <authorList>
            <person name="Klenk H.-P."/>
        </authorList>
    </citation>
    <scope>NUCLEOTIDE SEQUENCE [LARGE SCALE GENOMIC DNA]</scope>
    <source>
        <strain evidence="2 3">DSM 44709</strain>
    </source>
</reference>
<dbReference type="SUPFAM" id="SSF53850">
    <property type="entry name" value="Periplasmic binding protein-like II"/>
    <property type="match status" value="1"/>
</dbReference>
<dbReference type="EMBL" id="JAUSUZ010000001">
    <property type="protein sequence ID" value="MDQ0366817.1"/>
    <property type="molecule type" value="Genomic_DNA"/>
</dbReference>
<organism evidence="2 3">
    <name type="scientific">Catenuloplanes indicus</name>
    <dbReference type="NCBI Taxonomy" id="137267"/>
    <lineage>
        <taxon>Bacteria</taxon>
        <taxon>Bacillati</taxon>
        <taxon>Actinomycetota</taxon>
        <taxon>Actinomycetes</taxon>
        <taxon>Micromonosporales</taxon>
        <taxon>Micromonosporaceae</taxon>
        <taxon>Catenuloplanes</taxon>
    </lineage>
</organism>
<dbReference type="PROSITE" id="PS51257">
    <property type="entry name" value="PROKAR_LIPOPROTEIN"/>
    <property type="match status" value="1"/>
</dbReference>
<protein>
    <submittedName>
        <fullName evidence="2">ABC-type amino acid transport substrate-binding protein</fullName>
    </submittedName>
</protein>
<evidence type="ECO:0000259" key="1">
    <source>
        <dbReference type="Pfam" id="PF00497"/>
    </source>
</evidence>
<name>A0AAE3W0S6_9ACTN</name>